<protein>
    <submittedName>
        <fullName evidence="1">Uncharacterized protein</fullName>
    </submittedName>
</protein>
<evidence type="ECO:0000313" key="1">
    <source>
        <dbReference type="EMBL" id="KAI3764528.1"/>
    </source>
</evidence>
<proteinExistence type="predicted"/>
<reference evidence="2" key="1">
    <citation type="journal article" date="2022" name="Mol. Ecol. Resour.">
        <title>The genomes of chicory, endive, great burdock and yacon provide insights into Asteraceae palaeo-polyploidization history and plant inulin production.</title>
        <authorList>
            <person name="Fan W."/>
            <person name="Wang S."/>
            <person name="Wang H."/>
            <person name="Wang A."/>
            <person name="Jiang F."/>
            <person name="Liu H."/>
            <person name="Zhao H."/>
            <person name="Xu D."/>
            <person name="Zhang Y."/>
        </authorList>
    </citation>
    <scope>NUCLEOTIDE SEQUENCE [LARGE SCALE GENOMIC DNA]</scope>
    <source>
        <strain evidence="2">cv. Punajuju</strain>
    </source>
</reference>
<dbReference type="EMBL" id="CM042011">
    <property type="protein sequence ID" value="KAI3764528.1"/>
    <property type="molecule type" value="Genomic_DNA"/>
</dbReference>
<name>A0ACB9EZN8_CICIN</name>
<evidence type="ECO:0000313" key="2">
    <source>
        <dbReference type="Proteomes" id="UP001055811"/>
    </source>
</evidence>
<accession>A0ACB9EZN8</accession>
<organism evidence="1 2">
    <name type="scientific">Cichorium intybus</name>
    <name type="common">Chicory</name>
    <dbReference type="NCBI Taxonomy" id="13427"/>
    <lineage>
        <taxon>Eukaryota</taxon>
        <taxon>Viridiplantae</taxon>
        <taxon>Streptophyta</taxon>
        <taxon>Embryophyta</taxon>
        <taxon>Tracheophyta</taxon>
        <taxon>Spermatophyta</taxon>
        <taxon>Magnoliopsida</taxon>
        <taxon>eudicotyledons</taxon>
        <taxon>Gunneridae</taxon>
        <taxon>Pentapetalae</taxon>
        <taxon>asterids</taxon>
        <taxon>campanulids</taxon>
        <taxon>Asterales</taxon>
        <taxon>Asteraceae</taxon>
        <taxon>Cichorioideae</taxon>
        <taxon>Cichorieae</taxon>
        <taxon>Cichoriinae</taxon>
        <taxon>Cichorium</taxon>
    </lineage>
</organism>
<dbReference type="Proteomes" id="UP001055811">
    <property type="component" value="Linkage Group LG03"/>
</dbReference>
<gene>
    <name evidence="1" type="ORF">L2E82_14539</name>
</gene>
<reference evidence="1 2" key="2">
    <citation type="journal article" date="2022" name="Mol. Ecol. Resour.">
        <title>The genomes of chicory, endive, great burdock and yacon provide insights into Asteraceae paleo-polyploidization history and plant inulin production.</title>
        <authorList>
            <person name="Fan W."/>
            <person name="Wang S."/>
            <person name="Wang H."/>
            <person name="Wang A."/>
            <person name="Jiang F."/>
            <person name="Liu H."/>
            <person name="Zhao H."/>
            <person name="Xu D."/>
            <person name="Zhang Y."/>
        </authorList>
    </citation>
    <scope>NUCLEOTIDE SEQUENCE [LARGE SCALE GENOMIC DNA]</scope>
    <source>
        <strain evidence="2">cv. Punajuju</strain>
        <tissue evidence="1">Leaves</tissue>
    </source>
</reference>
<comment type="caution">
    <text evidence="1">The sequence shown here is derived from an EMBL/GenBank/DDBJ whole genome shotgun (WGS) entry which is preliminary data.</text>
</comment>
<sequence>MSGNPSTSSTGGGGGGGPCGACKFLRRKCVSECIFAPYFDSEQGAAHFAAVHKVFGASNVTKLLMHIPVNKRLDAVITLSYEAQARLRDPVYGCVAQIFALQQQVANLHTELSYFRTHLATLEAVTSSPQTPPPPPPPPQLHFTRAELSTSDLPNTTCVPTAYDLSSLFEPTLKPSSWTMQQMRPHQFSSGSTIAPPTDMPPAQIDDVDLEELGRFATVPCSGVTSLPPHGKGDEIV</sequence>
<keyword evidence="2" id="KW-1185">Reference proteome</keyword>